<dbReference type="EMBL" id="BAAAUG010000069">
    <property type="protein sequence ID" value="GAA3112551.1"/>
    <property type="molecule type" value="Genomic_DNA"/>
</dbReference>
<reference evidence="2" key="1">
    <citation type="journal article" date="2019" name="Int. J. Syst. Evol. Microbiol.">
        <title>The Global Catalogue of Microorganisms (GCM) 10K type strain sequencing project: providing services to taxonomists for standard genome sequencing and annotation.</title>
        <authorList>
            <consortium name="The Broad Institute Genomics Platform"/>
            <consortium name="The Broad Institute Genome Sequencing Center for Infectious Disease"/>
            <person name="Wu L."/>
            <person name="Ma J."/>
        </authorList>
    </citation>
    <scope>NUCLEOTIDE SEQUENCE [LARGE SCALE GENOMIC DNA]</scope>
    <source>
        <strain evidence="2">JCM 9092</strain>
    </source>
</reference>
<protein>
    <submittedName>
        <fullName evidence="1">Uncharacterized protein</fullName>
    </submittedName>
</protein>
<evidence type="ECO:0000313" key="2">
    <source>
        <dbReference type="Proteomes" id="UP001501637"/>
    </source>
</evidence>
<gene>
    <name evidence="1" type="ORF">GCM10010449_38450</name>
</gene>
<dbReference type="RefSeq" id="WP_344522220.1">
    <property type="nucleotide sequence ID" value="NZ_BAAAUG010000069.1"/>
</dbReference>
<keyword evidence="2" id="KW-1185">Reference proteome</keyword>
<accession>A0ABP6MIU5</accession>
<evidence type="ECO:0000313" key="1">
    <source>
        <dbReference type="EMBL" id="GAA3112551.1"/>
    </source>
</evidence>
<comment type="caution">
    <text evidence="1">The sequence shown here is derived from an EMBL/GenBank/DDBJ whole genome shotgun (WGS) entry which is preliminary data.</text>
</comment>
<dbReference type="Proteomes" id="UP001501637">
    <property type="component" value="Unassembled WGS sequence"/>
</dbReference>
<organism evidence="1 2">
    <name type="scientific">Streptomyces rectiviolaceus</name>
    <dbReference type="NCBI Taxonomy" id="332591"/>
    <lineage>
        <taxon>Bacteria</taxon>
        <taxon>Bacillati</taxon>
        <taxon>Actinomycetota</taxon>
        <taxon>Actinomycetes</taxon>
        <taxon>Kitasatosporales</taxon>
        <taxon>Streptomycetaceae</taxon>
        <taxon>Streptomyces</taxon>
    </lineage>
</organism>
<name>A0ABP6MIU5_9ACTN</name>
<proteinExistence type="predicted"/>
<sequence length="73" mass="8117">MLGEDTFGDPHRPSDARIELVTYPEAVVLSGLLALAYWRDHPRLPAEATQRLNIAPLQLPMHEMVIATIGKGR</sequence>